<feature type="domain" description="Pyridoxamine 5'-phosphate oxidase N-terminal" evidence="2">
    <location>
        <begin position="33"/>
        <end position="148"/>
    </location>
</feature>
<name>A0A4V2S5L8_9PSEU</name>
<keyword evidence="1" id="KW-0560">Oxidoreductase</keyword>
<sequence length="169" mass="18945">MSEPAADRPHMPGYGTLPADKGSGLLPWSWASERLRSSRNYWLTTVQPNRRPHVMPVWAVWQDSTLWFSSGLRSRKVRNILAGSDVSIATEDALNPVVLEGTVRIETENASLLRFLEVMNAKYGTSYGPELVDPATNATVEVTPRWVFGLTEDDFSGSPTRWTWHDGRS</sequence>
<dbReference type="Proteomes" id="UP000295680">
    <property type="component" value="Unassembled WGS sequence"/>
</dbReference>
<keyword evidence="4" id="KW-1185">Reference proteome</keyword>
<organism evidence="3 4">
    <name type="scientific">Actinocrispum wychmicini</name>
    <dbReference type="NCBI Taxonomy" id="1213861"/>
    <lineage>
        <taxon>Bacteria</taxon>
        <taxon>Bacillati</taxon>
        <taxon>Actinomycetota</taxon>
        <taxon>Actinomycetes</taxon>
        <taxon>Pseudonocardiales</taxon>
        <taxon>Pseudonocardiaceae</taxon>
        <taxon>Actinocrispum</taxon>
    </lineage>
</organism>
<reference evidence="3 4" key="1">
    <citation type="submission" date="2019-03" db="EMBL/GenBank/DDBJ databases">
        <title>Genomic Encyclopedia of Type Strains, Phase IV (KMG-IV): sequencing the most valuable type-strain genomes for metagenomic binning, comparative biology and taxonomic classification.</title>
        <authorList>
            <person name="Goeker M."/>
        </authorList>
    </citation>
    <scope>NUCLEOTIDE SEQUENCE [LARGE SCALE GENOMIC DNA]</scope>
    <source>
        <strain evidence="3 4">DSM 45934</strain>
    </source>
</reference>
<dbReference type="PANTHER" id="PTHR35176:SF4">
    <property type="entry name" value="PYRIDOXAMINE 5'-PHOSPHATE OXIDASE-RELATED FMN-BINDING"/>
    <property type="match status" value="1"/>
</dbReference>
<dbReference type="Gene3D" id="2.30.110.10">
    <property type="entry name" value="Electron Transport, Fmn-binding Protein, Chain A"/>
    <property type="match status" value="1"/>
</dbReference>
<proteinExistence type="predicted"/>
<evidence type="ECO:0000313" key="3">
    <source>
        <dbReference type="EMBL" id="TCO52530.1"/>
    </source>
</evidence>
<dbReference type="SUPFAM" id="SSF50475">
    <property type="entry name" value="FMN-binding split barrel"/>
    <property type="match status" value="1"/>
</dbReference>
<dbReference type="OrthoDB" id="157302at2"/>
<dbReference type="InterPro" id="IPR052019">
    <property type="entry name" value="F420H2_bilvrd_red/Heme_oxyg"/>
</dbReference>
<dbReference type="PANTHER" id="PTHR35176">
    <property type="entry name" value="HEME OXYGENASE HI_0854-RELATED"/>
    <property type="match status" value="1"/>
</dbReference>
<dbReference type="EMBL" id="SLWS01000012">
    <property type="protein sequence ID" value="TCO52530.1"/>
    <property type="molecule type" value="Genomic_DNA"/>
</dbReference>
<accession>A0A4V2S5L8</accession>
<dbReference type="InterPro" id="IPR011576">
    <property type="entry name" value="Pyridox_Oxase_N"/>
</dbReference>
<dbReference type="RefSeq" id="WP_132124446.1">
    <property type="nucleotide sequence ID" value="NZ_SLWS01000012.1"/>
</dbReference>
<evidence type="ECO:0000256" key="1">
    <source>
        <dbReference type="ARBA" id="ARBA00023002"/>
    </source>
</evidence>
<evidence type="ECO:0000259" key="2">
    <source>
        <dbReference type="Pfam" id="PF01243"/>
    </source>
</evidence>
<gene>
    <name evidence="3" type="ORF">EV192_112262</name>
</gene>
<dbReference type="GO" id="GO:0070967">
    <property type="term" value="F:coenzyme F420 binding"/>
    <property type="evidence" value="ECO:0007669"/>
    <property type="project" value="TreeGrafter"/>
</dbReference>
<evidence type="ECO:0000313" key="4">
    <source>
        <dbReference type="Proteomes" id="UP000295680"/>
    </source>
</evidence>
<dbReference type="AlphaFoldDB" id="A0A4V2S5L8"/>
<dbReference type="InterPro" id="IPR012349">
    <property type="entry name" value="Split_barrel_FMN-bd"/>
</dbReference>
<comment type="caution">
    <text evidence="3">The sequence shown here is derived from an EMBL/GenBank/DDBJ whole genome shotgun (WGS) entry which is preliminary data.</text>
</comment>
<dbReference type="GO" id="GO:0005829">
    <property type="term" value="C:cytosol"/>
    <property type="evidence" value="ECO:0007669"/>
    <property type="project" value="TreeGrafter"/>
</dbReference>
<dbReference type="GO" id="GO:0016627">
    <property type="term" value="F:oxidoreductase activity, acting on the CH-CH group of donors"/>
    <property type="evidence" value="ECO:0007669"/>
    <property type="project" value="TreeGrafter"/>
</dbReference>
<dbReference type="Pfam" id="PF01243">
    <property type="entry name" value="PNPOx_N"/>
    <property type="match status" value="1"/>
</dbReference>
<protein>
    <submittedName>
        <fullName evidence="3">Pyridoxamine 5'-phosphate oxidase</fullName>
    </submittedName>
</protein>